<organism evidence="4 5">
    <name type="scientific">Parafilimonas terrae</name>
    <dbReference type="NCBI Taxonomy" id="1465490"/>
    <lineage>
        <taxon>Bacteria</taxon>
        <taxon>Pseudomonadati</taxon>
        <taxon>Bacteroidota</taxon>
        <taxon>Chitinophagia</taxon>
        <taxon>Chitinophagales</taxon>
        <taxon>Chitinophagaceae</taxon>
        <taxon>Parafilimonas</taxon>
    </lineage>
</organism>
<sequence>MSQNKKYTLLFLAVLLIVVLINSVIIRSEYFGGSGLHWLLVLAIPFLFIIMHYARKKYKMFLFKNADESRQLKPGNNNPDSNKSLFFSGNNNYEEPTVLFGNSFCTQPYLSGIVCNETIHAKQSPVHAHEKAEVLNRHYSSHQLNAGFAKDIIWQIVPGYPGCSNSNSNFNPEMFSANAMQPFVKMIELKLASFSSAKNNFTNQAAGSSVAMHTAFSTAEGMAMFIDSLRQLSGGKPVGVRLFVTSKKVVHEICYAFRKTGIIPDYIVIEGCDNEDNSSPDSSKSASMPLYEALLFVSKTLEMYGLEKEIKIIAAAYINTAFDVLKLYALGADALRVKSPADSRQAGAAPLVRMQNADSKIIRSTMEIMRTFGYVNMKQITLPSLLRKLDSLQLKTINKKQHGIYPRLKISHLFMSFLVFNILACVCCFS</sequence>
<keyword evidence="2" id="KW-0812">Transmembrane</keyword>
<comment type="similarity">
    <text evidence="1">Belongs to the glutamate synthase family.</text>
</comment>
<keyword evidence="2" id="KW-0472">Membrane</keyword>
<dbReference type="PANTHER" id="PTHR43819:SF1">
    <property type="entry name" value="ARCHAEAL-TYPE GLUTAMATE SYNTHASE [NADPH]"/>
    <property type="match status" value="1"/>
</dbReference>
<protein>
    <submittedName>
        <fullName evidence="4">Glutamate synthase conserved region-containing protein</fullName>
    </submittedName>
</protein>
<evidence type="ECO:0000256" key="2">
    <source>
        <dbReference type="SAM" id="Phobius"/>
    </source>
</evidence>
<keyword evidence="5" id="KW-1185">Reference proteome</keyword>
<keyword evidence="2" id="KW-1133">Transmembrane helix</keyword>
<feature type="transmembrane region" description="Helical" evidence="2">
    <location>
        <begin position="38"/>
        <end position="54"/>
    </location>
</feature>
<evidence type="ECO:0000313" key="5">
    <source>
        <dbReference type="Proteomes" id="UP000199031"/>
    </source>
</evidence>
<dbReference type="InterPro" id="IPR002932">
    <property type="entry name" value="Glu_synthdom"/>
</dbReference>
<feature type="transmembrane region" description="Helical" evidence="2">
    <location>
        <begin position="7"/>
        <end position="26"/>
    </location>
</feature>
<evidence type="ECO:0000256" key="1">
    <source>
        <dbReference type="ARBA" id="ARBA00009716"/>
    </source>
</evidence>
<evidence type="ECO:0000259" key="3">
    <source>
        <dbReference type="Pfam" id="PF01645"/>
    </source>
</evidence>
<dbReference type="InterPro" id="IPR013785">
    <property type="entry name" value="Aldolase_TIM"/>
</dbReference>
<dbReference type="AlphaFoldDB" id="A0A1I5Y7C8"/>
<dbReference type="Proteomes" id="UP000199031">
    <property type="component" value="Unassembled WGS sequence"/>
</dbReference>
<gene>
    <name evidence="4" type="ORF">SAMN05444277_1113</name>
</gene>
<dbReference type="GO" id="GO:0006537">
    <property type="term" value="P:glutamate biosynthetic process"/>
    <property type="evidence" value="ECO:0007669"/>
    <property type="project" value="InterPro"/>
</dbReference>
<dbReference type="GO" id="GO:0015930">
    <property type="term" value="F:glutamate synthase activity"/>
    <property type="evidence" value="ECO:0007669"/>
    <property type="project" value="InterPro"/>
</dbReference>
<dbReference type="Gene3D" id="3.20.20.70">
    <property type="entry name" value="Aldolase class I"/>
    <property type="match status" value="1"/>
</dbReference>
<dbReference type="SUPFAM" id="SSF51395">
    <property type="entry name" value="FMN-linked oxidoreductases"/>
    <property type="match status" value="1"/>
</dbReference>
<dbReference type="PANTHER" id="PTHR43819">
    <property type="entry name" value="ARCHAEAL-TYPE GLUTAMATE SYNTHASE [NADPH]"/>
    <property type="match status" value="1"/>
</dbReference>
<name>A0A1I5Y7C8_9BACT</name>
<reference evidence="4 5" key="1">
    <citation type="submission" date="2016-10" db="EMBL/GenBank/DDBJ databases">
        <authorList>
            <person name="de Groot N.N."/>
        </authorList>
    </citation>
    <scope>NUCLEOTIDE SEQUENCE [LARGE SCALE GENOMIC DNA]</scope>
    <source>
        <strain evidence="4 5">DSM 28286</strain>
    </source>
</reference>
<dbReference type="EMBL" id="FOXQ01000011">
    <property type="protein sequence ID" value="SFQ40121.1"/>
    <property type="molecule type" value="Genomic_DNA"/>
</dbReference>
<accession>A0A1I5Y7C8</accession>
<proteinExistence type="inferred from homology"/>
<dbReference type="Pfam" id="PF01645">
    <property type="entry name" value="Glu_synthase"/>
    <property type="match status" value="1"/>
</dbReference>
<evidence type="ECO:0000313" key="4">
    <source>
        <dbReference type="EMBL" id="SFQ40121.1"/>
    </source>
</evidence>
<dbReference type="OrthoDB" id="9758182at2"/>
<feature type="domain" description="Glutamate synthase" evidence="3">
    <location>
        <begin position="208"/>
        <end position="337"/>
    </location>
</feature>
<dbReference type="STRING" id="1465490.SAMN05444277_1113"/>